<gene>
    <name evidence="2" type="ORF">LWI29_002637</name>
</gene>
<evidence type="ECO:0000256" key="1">
    <source>
        <dbReference type="SAM" id="MobiDB-lite"/>
    </source>
</evidence>
<proteinExistence type="predicted"/>
<accession>A0AA39V650</accession>
<keyword evidence="3" id="KW-1185">Reference proteome</keyword>
<comment type="caution">
    <text evidence="2">The sequence shown here is derived from an EMBL/GenBank/DDBJ whole genome shotgun (WGS) entry which is preliminary data.</text>
</comment>
<dbReference type="AlphaFoldDB" id="A0AA39V650"/>
<feature type="region of interest" description="Disordered" evidence="1">
    <location>
        <begin position="168"/>
        <end position="195"/>
    </location>
</feature>
<dbReference type="Proteomes" id="UP001168877">
    <property type="component" value="Unassembled WGS sequence"/>
</dbReference>
<sequence length="263" mass="29142">MGKYKNANNGITRDKNTVKNNGVAFSKGTGSIFDALNGDVEAMLVEEERQVLNKVNIGSGRREKNALVEITNQGKKSSREPTLISKRFTKKSSVNRILIKELQVVLRELGVAVPDQLERRFAKLISAVDALREDVRKSDLERKESDKVKEKQYKELVTAEASVVGVQTEQDTADSSSIGAQSQQDSAAASDVGPQTQHDTVAAALVVPVNPSLQVERPVWLRKCSSQTTTFYTDPCRRKKSKTEANKFCLADPVHREHLEAYL</sequence>
<reference evidence="2" key="2">
    <citation type="submission" date="2023-06" db="EMBL/GenBank/DDBJ databases">
        <authorList>
            <person name="Swenson N.G."/>
            <person name="Wegrzyn J.L."/>
            <person name="Mcevoy S.L."/>
        </authorList>
    </citation>
    <scope>NUCLEOTIDE SEQUENCE</scope>
    <source>
        <strain evidence="2">NS2018</strain>
        <tissue evidence="2">Leaf</tissue>
    </source>
</reference>
<evidence type="ECO:0000313" key="3">
    <source>
        <dbReference type="Proteomes" id="UP001168877"/>
    </source>
</evidence>
<protein>
    <submittedName>
        <fullName evidence="2">Uncharacterized protein</fullName>
    </submittedName>
</protein>
<organism evidence="2 3">
    <name type="scientific">Acer saccharum</name>
    <name type="common">Sugar maple</name>
    <dbReference type="NCBI Taxonomy" id="4024"/>
    <lineage>
        <taxon>Eukaryota</taxon>
        <taxon>Viridiplantae</taxon>
        <taxon>Streptophyta</taxon>
        <taxon>Embryophyta</taxon>
        <taxon>Tracheophyta</taxon>
        <taxon>Spermatophyta</taxon>
        <taxon>Magnoliopsida</taxon>
        <taxon>eudicotyledons</taxon>
        <taxon>Gunneridae</taxon>
        <taxon>Pentapetalae</taxon>
        <taxon>rosids</taxon>
        <taxon>malvids</taxon>
        <taxon>Sapindales</taxon>
        <taxon>Sapindaceae</taxon>
        <taxon>Hippocastanoideae</taxon>
        <taxon>Acereae</taxon>
        <taxon>Acer</taxon>
    </lineage>
</organism>
<reference evidence="2" key="1">
    <citation type="journal article" date="2022" name="Plant J.">
        <title>Strategies of tolerance reflected in two North American maple genomes.</title>
        <authorList>
            <person name="McEvoy S.L."/>
            <person name="Sezen U.U."/>
            <person name="Trouern-Trend A."/>
            <person name="McMahon S.M."/>
            <person name="Schaberg P.G."/>
            <person name="Yang J."/>
            <person name="Wegrzyn J.L."/>
            <person name="Swenson N.G."/>
        </authorList>
    </citation>
    <scope>NUCLEOTIDE SEQUENCE</scope>
    <source>
        <strain evidence="2">NS2018</strain>
    </source>
</reference>
<evidence type="ECO:0000313" key="2">
    <source>
        <dbReference type="EMBL" id="KAK0570521.1"/>
    </source>
</evidence>
<dbReference type="EMBL" id="JAUESC010000388">
    <property type="protein sequence ID" value="KAK0570521.1"/>
    <property type="molecule type" value="Genomic_DNA"/>
</dbReference>
<name>A0AA39V650_ACESA</name>
<feature type="compositionally biased region" description="Low complexity" evidence="1">
    <location>
        <begin position="173"/>
        <end position="191"/>
    </location>
</feature>